<evidence type="ECO:0000256" key="2">
    <source>
        <dbReference type="ARBA" id="ARBA00022692"/>
    </source>
</evidence>
<feature type="transmembrane region" description="Helical" evidence="6">
    <location>
        <begin position="246"/>
        <end position="269"/>
    </location>
</feature>
<dbReference type="InterPro" id="IPR000620">
    <property type="entry name" value="EamA_dom"/>
</dbReference>
<gene>
    <name evidence="8" type="ORF">MAM1_0176c07293</name>
</gene>
<comment type="subcellular location">
    <subcellularLocation>
        <location evidence="1">Membrane</location>
        <topology evidence="1">Multi-pass membrane protein</topology>
    </subcellularLocation>
</comment>
<feature type="transmembrane region" description="Helical" evidence="6">
    <location>
        <begin position="311"/>
        <end position="331"/>
    </location>
</feature>
<keyword evidence="3 6" id="KW-1133">Transmembrane helix</keyword>
<evidence type="ECO:0000313" key="8">
    <source>
        <dbReference type="EMBL" id="GAN07789.1"/>
    </source>
</evidence>
<dbReference type="GO" id="GO:0000329">
    <property type="term" value="C:fungal-type vacuole membrane"/>
    <property type="evidence" value="ECO:0007669"/>
    <property type="project" value="TreeGrafter"/>
</dbReference>
<dbReference type="STRING" id="91626.A0A0C9MK29"/>
<dbReference type="PANTHER" id="PTHR23051:SF0">
    <property type="entry name" value="SOLUTE CARRIER FAMILY 35 MEMBER F5"/>
    <property type="match status" value="1"/>
</dbReference>
<feature type="transmembrane region" description="Helical" evidence="6">
    <location>
        <begin position="144"/>
        <end position="169"/>
    </location>
</feature>
<feature type="compositionally biased region" description="Polar residues" evidence="5">
    <location>
        <begin position="399"/>
        <end position="418"/>
    </location>
</feature>
<proteinExistence type="predicted"/>
<protein>
    <recommendedName>
        <fullName evidence="7">EamA domain-containing protein</fullName>
    </recommendedName>
</protein>
<name>A0A0C9MK29_9FUNG</name>
<feature type="transmembrane region" description="Helical" evidence="6">
    <location>
        <begin position="214"/>
        <end position="234"/>
    </location>
</feature>
<sequence>MPETPNQPRRRYLAGVLALLAVVFIWVASSFVMNSIFADLKYNKPFLVTYVNTATFSLYLLPLLLTSRKKKPKDFSPEDVHLETEARLLGDHDIDHGEEQVDELAETATTTHAEKLTTMETVKLSLAFCFLWFFANYTTNASLAYTSVASSTILSSMSGLFTLGIGAIFKVEKLSVVKVISVCLSFAGVVFVSYSDQLTRHDANGYTIPKPLIGDLLALCGAVFYGCYTTLLKLKIGDESRIDMPLFFGFVGAFNVLFMWPAFPLLHFLGLEKFELPFSPALWIMVLLNAFVGTFLSDYLWLLAMLMTSPLVVTLGISLTIPLALVGDVVFKHFMPGLQYAIGATLVVAGFFVVNMATLHDVDEKSTSTLVDDLEEDDDLDELNSEISQRRMARALSISDPSQNIRRASNASALSAHP</sequence>
<reference evidence="8" key="1">
    <citation type="submission" date="2014-09" db="EMBL/GenBank/DDBJ databases">
        <title>Draft genome sequence of an oleaginous Mucoromycotina fungus Mucor ambiguus NBRC6742.</title>
        <authorList>
            <person name="Takeda I."/>
            <person name="Yamane N."/>
            <person name="Morita T."/>
            <person name="Tamano K."/>
            <person name="Machida M."/>
            <person name="Baker S."/>
            <person name="Koike H."/>
        </authorList>
    </citation>
    <scope>NUCLEOTIDE SEQUENCE</scope>
    <source>
        <strain evidence="8">NBRC 6742</strain>
    </source>
</reference>
<keyword evidence="4 6" id="KW-0472">Membrane</keyword>
<accession>A0A0C9MK29</accession>
<dbReference type="EMBL" id="DF836465">
    <property type="protein sequence ID" value="GAN07789.1"/>
    <property type="molecule type" value="Genomic_DNA"/>
</dbReference>
<feature type="transmembrane region" description="Helical" evidence="6">
    <location>
        <begin position="337"/>
        <end position="357"/>
    </location>
</feature>
<feature type="transmembrane region" description="Helical" evidence="6">
    <location>
        <begin position="176"/>
        <end position="194"/>
    </location>
</feature>
<evidence type="ECO:0000256" key="1">
    <source>
        <dbReference type="ARBA" id="ARBA00004141"/>
    </source>
</evidence>
<dbReference type="Pfam" id="PF00892">
    <property type="entry name" value="EamA"/>
    <property type="match status" value="1"/>
</dbReference>
<evidence type="ECO:0000313" key="9">
    <source>
        <dbReference type="Proteomes" id="UP000053815"/>
    </source>
</evidence>
<dbReference type="AlphaFoldDB" id="A0A0C9MK29"/>
<evidence type="ECO:0000256" key="4">
    <source>
        <dbReference type="ARBA" id="ARBA00023136"/>
    </source>
</evidence>
<feature type="domain" description="EamA" evidence="7">
    <location>
        <begin position="213"/>
        <end position="355"/>
    </location>
</feature>
<dbReference type="InterPro" id="IPR037185">
    <property type="entry name" value="EmrE-like"/>
</dbReference>
<evidence type="ECO:0000256" key="5">
    <source>
        <dbReference type="SAM" id="MobiDB-lite"/>
    </source>
</evidence>
<dbReference type="Proteomes" id="UP000053815">
    <property type="component" value="Unassembled WGS sequence"/>
</dbReference>
<feature type="transmembrane region" description="Helical" evidence="6">
    <location>
        <begin position="12"/>
        <end position="33"/>
    </location>
</feature>
<evidence type="ECO:0000256" key="6">
    <source>
        <dbReference type="SAM" id="Phobius"/>
    </source>
</evidence>
<keyword evidence="9" id="KW-1185">Reference proteome</keyword>
<keyword evidence="2 6" id="KW-0812">Transmembrane</keyword>
<dbReference type="SUPFAM" id="SSF103481">
    <property type="entry name" value="Multidrug resistance efflux transporter EmrE"/>
    <property type="match status" value="2"/>
</dbReference>
<feature type="transmembrane region" description="Helical" evidence="6">
    <location>
        <begin position="281"/>
        <end position="304"/>
    </location>
</feature>
<organism evidence="8">
    <name type="scientific">Mucor ambiguus</name>
    <dbReference type="NCBI Taxonomy" id="91626"/>
    <lineage>
        <taxon>Eukaryota</taxon>
        <taxon>Fungi</taxon>
        <taxon>Fungi incertae sedis</taxon>
        <taxon>Mucoromycota</taxon>
        <taxon>Mucoromycotina</taxon>
        <taxon>Mucoromycetes</taxon>
        <taxon>Mucorales</taxon>
        <taxon>Mucorineae</taxon>
        <taxon>Mucoraceae</taxon>
        <taxon>Mucor</taxon>
    </lineage>
</organism>
<dbReference type="PANTHER" id="PTHR23051">
    <property type="entry name" value="SOLUTE CARRIER FAMILY 35, MEMBER F5"/>
    <property type="match status" value="1"/>
</dbReference>
<evidence type="ECO:0000256" key="3">
    <source>
        <dbReference type="ARBA" id="ARBA00022989"/>
    </source>
</evidence>
<feature type="transmembrane region" description="Helical" evidence="6">
    <location>
        <begin position="121"/>
        <end position="138"/>
    </location>
</feature>
<dbReference type="OrthoDB" id="1436450at2759"/>
<evidence type="ECO:0000259" key="7">
    <source>
        <dbReference type="Pfam" id="PF00892"/>
    </source>
</evidence>
<feature type="transmembrane region" description="Helical" evidence="6">
    <location>
        <begin position="45"/>
        <end position="65"/>
    </location>
</feature>
<feature type="region of interest" description="Disordered" evidence="5">
    <location>
        <begin position="398"/>
        <end position="418"/>
    </location>
</feature>